<dbReference type="InterPro" id="IPR055349">
    <property type="entry name" value="GH2_GIPC"/>
</dbReference>
<feature type="compositionally biased region" description="Gly residues" evidence="2">
    <location>
        <begin position="127"/>
        <end position="145"/>
    </location>
</feature>
<dbReference type="InterPro" id="IPR036034">
    <property type="entry name" value="PDZ_sf"/>
</dbReference>
<protein>
    <recommendedName>
        <fullName evidence="3">PDZ domain-containing protein</fullName>
    </recommendedName>
</protein>
<evidence type="ECO:0000259" key="3">
    <source>
        <dbReference type="PROSITE" id="PS50106"/>
    </source>
</evidence>
<dbReference type="SMART" id="SM00228">
    <property type="entry name" value="PDZ"/>
    <property type="match status" value="1"/>
</dbReference>
<gene>
    <name evidence="4" type="ORF">J1605_002158</name>
</gene>
<feature type="region of interest" description="Disordered" evidence="2">
    <location>
        <begin position="326"/>
        <end position="346"/>
    </location>
</feature>
<dbReference type="SUPFAM" id="SSF50156">
    <property type="entry name" value="PDZ domain-like"/>
    <property type="match status" value="1"/>
</dbReference>
<dbReference type="InterPro" id="IPR001478">
    <property type="entry name" value="PDZ"/>
</dbReference>
<dbReference type="InterPro" id="IPR017379">
    <property type="entry name" value="GIPC1/2/3"/>
</dbReference>
<feature type="domain" description="PDZ" evidence="3">
    <location>
        <begin position="237"/>
        <end position="317"/>
    </location>
</feature>
<dbReference type="Pfam" id="PF00595">
    <property type="entry name" value="PDZ"/>
    <property type="match status" value="1"/>
</dbReference>
<dbReference type="Proteomes" id="UP001159641">
    <property type="component" value="Unassembled WGS sequence"/>
</dbReference>
<feature type="region of interest" description="Disordered" evidence="2">
    <location>
        <begin position="116"/>
        <end position="157"/>
    </location>
</feature>
<dbReference type="Pfam" id="PF25083">
    <property type="entry name" value="GIPC1_GH1"/>
    <property type="match status" value="1"/>
</dbReference>
<comment type="similarity">
    <text evidence="1">Belongs to the GIPC family.</text>
</comment>
<dbReference type="Gene3D" id="2.30.42.10">
    <property type="match status" value="1"/>
</dbReference>
<evidence type="ECO:0000313" key="5">
    <source>
        <dbReference type="Proteomes" id="UP001159641"/>
    </source>
</evidence>
<evidence type="ECO:0000256" key="2">
    <source>
        <dbReference type="SAM" id="MobiDB-lite"/>
    </source>
</evidence>
<feature type="compositionally biased region" description="Gly residues" evidence="2">
    <location>
        <begin position="329"/>
        <end position="344"/>
    </location>
</feature>
<dbReference type="EMBL" id="JAIQCJ010000358">
    <property type="protein sequence ID" value="KAJ8796561.1"/>
    <property type="molecule type" value="Genomic_DNA"/>
</dbReference>
<evidence type="ECO:0000256" key="1">
    <source>
        <dbReference type="ARBA" id="ARBA00009011"/>
    </source>
</evidence>
<comment type="caution">
    <text evidence="4">The sequence shown here is derived from an EMBL/GenBank/DDBJ whole genome shotgun (WGS) entry which is preliminary data.</text>
</comment>
<organism evidence="4 5">
    <name type="scientific">Eschrichtius robustus</name>
    <name type="common">California gray whale</name>
    <name type="synonym">Eschrichtius gibbosus</name>
    <dbReference type="NCBI Taxonomy" id="9764"/>
    <lineage>
        <taxon>Eukaryota</taxon>
        <taxon>Metazoa</taxon>
        <taxon>Chordata</taxon>
        <taxon>Craniata</taxon>
        <taxon>Vertebrata</taxon>
        <taxon>Euteleostomi</taxon>
        <taxon>Mammalia</taxon>
        <taxon>Eutheria</taxon>
        <taxon>Laurasiatheria</taxon>
        <taxon>Artiodactyla</taxon>
        <taxon>Whippomorpha</taxon>
        <taxon>Cetacea</taxon>
        <taxon>Mysticeti</taxon>
        <taxon>Eschrichtiidae</taxon>
        <taxon>Eschrichtius</taxon>
    </lineage>
</organism>
<dbReference type="CDD" id="cd23077">
    <property type="entry name" value="PDZ_GIPC1"/>
    <property type="match status" value="1"/>
</dbReference>
<dbReference type="PROSITE" id="PS50106">
    <property type="entry name" value="PDZ"/>
    <property type="match status" value="1"/>
</dbReference>
<dbReference type="PANTHER" id="PTHR12259">
    <property type="entry name" value="RGS-GAIP INTERACTING PROTEIN GIPC"/>
    <property type="match status" value="1"/>
</dbReference>
<dbReference type="CDD" id="cd21180">
    <property type="entry name" value="GH2_GIPC"/>
    <property type="match status" value="1"/>
</dbReference>
<dbReference type="InterPro" id="IPR056814">
    <property type="entry name" value="GIPC1-3_GH1"/>
</dbReference>
<dbReference type="Pfam" id="PF25082">
    <property type="entry name" value="GIPC1_GH2"/>
    <property type="match status" value="1"/>
</dbReference>
<name>A0AB34HY29_ESCRO</name>
<evidence type="ECO:0000313" key="4">
    <source>
        <dbReference type="EMBL" id="KAJ8796561.1"/>
    </source>
</evidence>
<keyword evidence="5" id="KW-1185">Reference proteome</keyword>
<reference evidence="4 5" key="1">
    <citation type="submission" date="2022-11" db="EMBL/GenBank/DDBJ databases">
        <title>Whole genome sequence of Eschrichtius robustus ER-17-0199.</title>
        <authorList>
            <person name="Bruniche-Olsen A."/>
            <person name="Black A.N."/>
            <person name="Fields C.J."/>
            <person name="Walden K."/>
            <person name="Dewoody J.A."/>
        </authorList>
    </citation>
    <scope>NUCLEOTIDE SEQUENCE [LARGE SCALE GENOMIC DNA]</scope>
    <source>
        <strain evidence="4">ER-17-0199</strain>
        <tissue evidence="4">Blubber</tissue>
    </source>
</reference>
<dbReference type="AlphaFoldDB" id="A0AB34HY29"/>
<accession>A0AB34HY29</accession>
<proteinExistence type="inferred from homology"/>
<sequence>MFPSGPPGRGGAAWSGLAASAGRPLLIDRTRALAPPPWSWLRERPWPEFAEGRTRRTLGGSGGAAGECHPRAGRIAAAWGIPARTRGDPADSAISWACPLFSLLMPLGLGRRKKAPPLVENEEAEPGRGGLGVGEPGPLGGGGAGAPQMGLPPPPPALRPRLVFHTQLAHGSPTGRIEGFTNVKELYGKIAEAFRLPAAEVMFCTLNTHKVDMDKLLGGQIGLEDFIFAHVKGQRKEVEVFKSEEALGLTITDNGAGYAFIKRIKEGSVIDHIQLISVGDMIEAINGQSLLGCRHYEVARLLKELPRGRTFTLKLTEPRKAFDMISVRSGGGRPGSGPQLGTGRGTLRLRSRGPATVEDLPSAFEEKAIEKVDDLLESYMGIRDTELAATMVELGKDKRNPDELAEALDERLGDFAFPDEFVFDVWGAIGDAKVGRY</sequence>
<dbReference type="FunFam" id="2.30.42.10:FF:000097">
    <property type="entry name" value="PDZ domain-containing protein GIPC1 isoform 1"/>
    <property type="match status" value="1"/>
</dbReference>
<dbReference type="PANTHER" id="PTHR12259:SF4">
    <property type="entry name" value="PDZ DOMAIN-CONTAINING PROTEIN GIPC1"/>
    <property type="match status" value="1"/>
</dbReference>